<dbReference type="Gene3D" id="3.60.15.10">
    <property type="entry name" value="Ribonuclease Z/Hydroxyacylglutathione hydrolase-like"/>
    <property type="match status" value="1"/>
</dbReference>
<dbReference type="PANTHER" id="PTHR43546:SF9">
    <property type="entry name" value="L-ASCORBATE-6-PHOSPHATE LACTONASE ULAG-RELATED"/>
    <property type="match status" value="1"/>
</dbReference>
<keyword evidence="1" id="KW-0378">Hydrolase</keyword>
<dbReference type="SUPFAM" id="SSF56281">
    <property type="entry name" value="Metallo-hydrolase/oxidoreductase"/>
    <property type="match status" value="1"/>
</dbReference>
<comment type="caution">
    <text evidence="3">The sequence shown here is derived from an EMBL/GenBank/DDBJ whole genome shotgun (WGS) entry which is preliminary data.</text>
</comment>
<gene>
    <name evidence="3" type="ORF">GM51_19010</name>
</gene>
<feature type="domain" description="Metallo-beta-lactamase" evidence="2">
    <location>
        <begin position="21"/>
        <end position="215"/>
    </location>
</feature>
<proteinExistence type="predicted"/>
<dbReference type="InterPro" id="IPR036866">
    <property type="entry name" value="RibonucZ/Hydroxyglut_hydro"/>
</dbReference>
<organism evidence="3">
    <name type="scientific">freshwater metagenome</name>
    <dbReference type="NCBI Taxonomy" id="449393"/>
    <lineage>
        <taxon>unclassified sequences</taxon>
        <taxon>metagenomes</taxon>
        <taxon>ecological metagenomes</taxon>
    </lineage>
</organism>
<evidence type="ECO:0000259" key="2">
    <source>
        <dbReference type="Pfam" id="PF12706"/>
    </source>
</evidence>
<dbReference type="GO" id="GO:0016787">
    <property type="term" value="F:hydrolase activity"/>
    <property type="evidence" value="ECO:0007669"/>
    <property type="project" value="UniProtKB-KW"/>
</dbReference>
<name>A0A094PRJ5_9ZZZZ</name>
<dbReference type="Pfam" id="PF12706">
    <property type="entry name" value="Lactamase_B_2"/>
    <property type="match status" value="1"/>
</dbReference>
<dbReference type="InterPro" id="IPR001279">
    <property type="entry name" value="Metallo-B-lactamas"/>
</dbReference>
<evidence type="ECO:0000313" key="3">
    <source>
        <dbReference type="EMBL" id="KGA13717.1"/>
    </source>
</evidence>
<dbReference type="PANTHER" id="PTHR43546">
    <property type="entry name" value="UPF0173 METAL-DEPENDENT HYDROLASE MJ1163-RELATED"/>
    <property type="match status" value="1"/>
</dbReference>
<accession>A0A094PRJ5</accession>
<dbReference type="AlphaFoldDB" id="A0A094PRJ5"/>
<dbReference type="EMBL" id="JNSL01000175">
    <property type="protein sequence ID" value="KGA13717.1"/>
    <property type="molecule type" value="Genomic_DNA"/>
</dbReference>
<dbReference type="InterPro" id="IPR050114">
    <property type="entry name" value="UPF0173_UPF0282_UlaG_hydrolase"/>
</dbReference>
<sequence length="254" mass="26188">MTQVTLIGGPTALIDIEGFTILTDPTFDAPGEYPIPGGVLVKQSGPAIAASSLPSIDVVALSHAHHPDNLDTAGAAMLGSAGKVLGTAMAKEQIDHVTALEPWQSVTVPGARGLDVTITAVPARHGPVGCEEMTGIVTGFVVETPHTGTVYISGDNAALELVDEIAQRFPDVRLAVLFTGAARVGLFDNAPLTLTADMAAEVAAKWPKASVFPVHSEGWAHFSEDRKLLVSAFEAAGIADRLLLVAPGESATVA</sequence>
<protein>
    <recommendedName>
        <fullName evidence="2">Metallo-beta-lactamase domain-containing protein</fullName>
    </recommendedName>
</protein>
<reference evidence="3" key="1">
    <citation type="submission" date="2014-06" db="EMBL/GenBank/DDBJ databases">
        <title>Key roles for freshwater Actinobacteria revealed by deep metagenomic sequencing.</title>
        <authorList>
            <person name="Ghai R."/>
            <person name="Mizuno C.M."/>
            <person name="Picazo A."/>
            <person name="Camacho A."/>
            <person name="Rodriguez-Valera F."/>
        </authorList>
    </citation>
    <scope>NUCLEOTIDE SEQUENCE</scope>
</reference>
<evidence type="ECO:0000256" key="1">
    <source>
        <dbReference type="ARBA" id="ARBA00022801"/>
    </source>
</evidence>